<evidence type="ECO:0000256" key="6">
    <source>
        <dbReference type="ARBA" id="ARBA00011738"/>
    </source>
</evidence>
<evidence type="ECO:0000256" key="5">
    <source>
        <dbReference type="ARBA" id="ARBA00007353"/>
    </source>
</evidence>
<evidence type="ECO:0000256" key="1">
    <source>
        <dbReference type="ARBA" id="ARBA00000553"/>
    </source>
</evidence>
<keyword evidence="12" id="KW-0186">Copper</keyword>
<evidence type="ECO:0000256" key="2">
    <source>
        <dbReference type="ARBA" id="ARBA00001947"/>
    </source>
</evidence>
<dbReference type="GO" id="GO:0016491">
    <property type="term" value="F:oxidoreductase activity"/>
    <property type="evidence" value="ECO:0007669"/>
    <property type="project" value="UniProtKB-KW"/>
</dbReference>
<organism evidence="17">
    <name type="scientific">uncultured Mycobacteriales bacterium</name>
    <dbReference type="NCBI Taxonomy" id="581187"/>
    <lineage>
        <taxon>Bacteria</taxon>
        <taxon>Bacillati</taxon>
        <taxon>Actinomycetota</taxon>
        <taxon>Actinomycetes</taxon>
        <taxon>Mycobacteriales</taxon>
        <taxon>environmental samples</taxon>
    </lineage>
</organism>
<comment type="function">
    <text evidence="4">Purine nucleoside enzyme that catalyzes the phosphorolysis of adenosine and inosine nucleosides, yielding D-ribose 1-phosphate and the respective free bases, adenine and hypoxanthine. Also catalyzes the phosphorolysis of S-methyl-5'-thioadenosine into adenine and S-methyl-5-thio-alpha-D-ribose 1-phosphate. Also has adenosine deaminase activity.</text>
</comment>
<keyword evidence="9" id="KW-0378">Hydrolase</keyword>
<keyword evidence="8" id="KW-0479">Metal-binding</keyword>
<evidence type="ECO:0000256" key="4">
    <source>
        <dbReference type="ARBA" id="ARBA00003215"/>
    </source>
</evidence>
<evidence type="ECO:0000313" key="17">
    <source>
        <dbReference type="EMBL" id="CAA9271004.1"/>
    </source>
</evidence>
<comment type="catalytic activity">
    <reaction evidence="1">
        <text>inosine + phosphate = alpha-D-ribose 1-phosphate + hypoxanthine</text>
        <dbReference type="Rhea" id="RHEA:27646"/>
        <dbReference type="ChEBI" id="CHEBI:17368"/>
        <dbReference type="ChEBI" id="CHEBI:17596"/>
        <dbReference type="ChEBI" id="CHEBI:43474"/>
        <dbReference type="ChEBI" id="CHEBI:57720"/>
        <dbReference type="EC" id="2.4.2.1"/>
    </reaction>
    <physiologicalReaction direction="left-to-right" evidence="1">
        <dbReference type="Rhea" id="RHEA:27647"/>
    </physiologicalReaction>
</comment>
<accession>A0A6J4J6T0</accession>
<evidence type="ECO:0000256" key="3">
    <source>
        <dbReference type="ARBA" id="ARBA00001973"/>
    </source>
</evidence>
<evidence type="ECO:0000256" key="11">
    <source>
        <dbReference type="ARBA" id="ARBA00023002"/>
    </source>
</evidence>
<sequence length="235" mass="23931">MPRVRRIVTSRSGGVSPAPYDSFNLGDHVGDDPAAVAANRRRLAAAAGLAPEHVVWMEQIHGATVTAVDGPRTGPVEACDGLVTATPGVAVAVLVADCVPVLLADAGAGVVAAVHAGRVGAAAGVLRRAVERLVELGGDPGRTDALLGPAVCGACYEVPAQMRAAVESRLPGSAVRTRRGTPGLDLRAGLARQLAGLGVAGVVTDPRCTAEDRELFSHRRDGVTGRQAAVAWIEP</sequence>
<evidence type="ECO:0000256" key="8">
    <source>
        <dbReference type="ARBA" id="ARBA00022723"/>
    </source>
</evidence>
<comment type="subunit">
    <text evidence="6">Homodimer.</text>
</comment>
<name>A0A6J4J6T0_9ACTN</name>
<dbReference type="InterPro" id="IPR003730">
    <property type="entry name" value="Cu_polyphenol_OxRdtase"/>
</dbReference>
<evidence type="ECO:0000256" key="16">
    <source>
        <dbReference type="RuleBase" id="RU361274"/>
    </source>
</evidence>
<keyword evidence="10" id="KW-0862">Zinc</keyword>
<evidence type="ECO:0000256" key="15">
    <source>
        <dbReference type="ARBA" id="ARBA00049893"/>
    </source>
</evidence>
<dbReference type="Pfam" id="PF02578">
    <property type="entry name" value="Cu-oxidase_4"/>
    <property type="match status" value="1"/>
</dbReference>
<keyword evidence="11" id="KW-0560">Oxidoreductase</keyword>
<evidence type="ECO:0000256" key="14">
    <source>
        <dbReference type="ARBA" id="ARBA00048968"/>
    </source>
</evidence>
<comment type="catalytic activity">
    <reaction evidence="13">
        <text>adenosine + H2O + H(+) = inosine + NH4(+)</text>
        <dbReference type="Rhea" id="RHEA:24408"/>
        <dbReference type="ChEBI" id="CHEBI:15377"/>
        <dbReference type="ChEBI" id="CHEBI:15378"/>
        <dbReference type="ChEBI" id="CHEBI:16335"/>
        <dbReference type="ChEBI" id="CHEBI:17596"/>
        <dbReference type="ChEBI" id="CHEBI:28938"/>
        <dbReference type="EC" id="3.5.4.4"/>
    </reaction>
    <physiologicalReaction direction="left-to-right" evidence="13">
        <dbReference type="Rhea" id="RHEA:24409"/>
    </physiologicalReaction>
</comment>
<dbReference type="NCBIfam" id="TIGR00726">
    <property type="entry name" value="peptidoglycan editing factor PgeF"/>
    <property type="match status" value="1"/>
</dbReference>
<dbReference type="GO" id="GO:0016787">
    <property type="term" value="F:hydrolase activity"/>
    <property type="evidence" value="ECO:0007669"/>
    <property type="project" value="UniProtKB-KW"/>
</dbReference>
<evidence type="ECO:0000256" key="13">
    <source>
        <dbReference type="ARBA" id="ARBA00047989"/>
    </source>
</evidence>
<evidence type="ECO:0000256" key="10">
    <source>
        <dbReference type="ARBA" id="ARBA00022833"/>
    </source>
</evidence>
<dbReference type="InterPro" id="IPR038371">
    <property type="entry name" value="Cu_polyphenol_OxRdtase_sf"/>
</dbReference>
<dbReference type="PANTHER" id="PTHR30616">
    <property type="entry name" value="UNCHARACTERIZED PROTEIN YFIH"/>
    <property type="match status" value="1"/>
</dbReference>
<dbReference type="GO" id="GO:0017061">
    <property type="term" value="F:S-methyl-5-thioadenosine phosphorylase activity"/>
    <property type="evidence" value="ECO:0007669"/>
    <property type="project" value="UniProtKB-EC"/>
</dbReference>
<evidence type="ECO:0000256" key="7">
    <source>
        <dbReference type="ARBA" id="ARBA00022679"/>
    </source>
</evidence>
<protein>
    <recommendedName>
        <fullName evidence="16">Purine nucleoside phosphorylase</fullName>
    </recommendedName>
</protein>
<comment type="catalytic activity">
    <reaction evidence="15">
        <text>S-methyl-5'-thioadenosine + phosphate = 5-(methylsulfanyl)-alpha-D-ribose 1-phosphate + adenine</text>
        <dbReference type="Rhea" id="RHEA:11852"/>
        <dbReference type="ChEBI" id="CHEBI:16708"/>
        <dbReference type="ChEBI" id="CHEBI:17509"/>
        <dbReference type="ChEBI" id="CHEBI:43474"/>
        <dbReference type="ChEBI" id="CHEBI:58533"/>
        <dbReference type="EC" id="2.4.2.28"/>
    </reaction>
    <physiologicalReaction direction="left-to-right" evidence="15">
        <dbReference type="Rhea" id="RHEA:11853"/>
    </physiologicalReaction>
</comment>
<comment type="cofactor">
    <cofactor evidence="3">
        <name>Cu(2+)</name>
        <dbReference type="ChEBI" id="CHEBI:29036"/>
    </cofactor>
</comment>
<dbReference type="Gene3D" id="3.60.140.10">
    <property type="entry name" value="CNF1/YfiH-like putative cysteine hydrolases"/>
    <property type="match status" value="1"/>
</dbReference>
<dbReference type="GO" id="GO:0005507">
    <property type="term" value="F:copper ion binding"/>
    <property type="evidence" value="ECO:0007669"/>
    <property type="project" value="TreeGrafter"/>
</dbReference>
<dbReference type="SUPFAM" id="SSF64438">
    <property type="entry name" value="CNF1/YfiH-like putative cysteine hydrolases"/>
    <property type="match status" value="1"/>
</dbReference>
<gene>
    <name evidence="17" type="ORF">AVDCRST_MAG41-2901</name>
</gene>
<keyword evidence="7" id="KW-0808">Transferase</keyword>
<dbReference type="AlphaFoldDB" id="A0A6J4J6T0"/>
<dbReference type="FunFam" id="3.60.140.10:FF:000003">
    <property type="entry name" value="Polyphenol oxidase"/>
    <property type="match status" value="1"/>
</dbReference>
<dbReference type="EMBL" id="CADCTP010000266">
    <property type="protein sequence ID" value="CAA9271004.1"/>
    <property type="molecule type" value="Genomic_DNA"/>
</dbReference>
<dbReference type="PANTHER" id="PTHR30616:SF2">
    <property type="entry name" value="PURINE NUCLEOSIDE PHOSPHORYLASE LACC1"/>
    <property type="match status" value="1"/>
</dbReference>
<dbReference type="InterPro" id="IPR011324">
    <property type="entry name" value="Cytotoxic_necrot_fac-like_cat"/>
</dbReference>
<dbReference type="CDD" id="cd16833">
    <property type="entry name" value="YfiH"/>
    <property type="match status" value="1"/>
</dbReference>
<comment type="similarity">
    <text evidence="5 16">Belongs to the purine nucleoside phosphorylase YfiH/LACC1 family.</text>
</comment>
<reference evidence="17" key="1">
    <citation type="submission" date="2020-02" db="EMBL/GenBank/DDBJ databases">
        <authorList>
            <person name="Meier V. D."/>
        </authorList>
    </citation>
    <scope>NUCLEOTIDE SEQUENCE</scope>
    <source>
        <strain evidence="17">AVDCRST_MAG41</strain>
    </source>
</reference>
<comment type="catalytic activity">
    <reaction evidence="14">
        <text>adenosine + phosphate = alpha-D-ribose 1-phosphate + adenine</text>
        <dbReference type="Rhea" id="RHEA:27642"/>
        <dbReference type="ChEBI" id="CHEBI:16335"/>
        <dbReference type="ChEBI" id="CHEBI:16708"/>
        <dbReference type="ChEBI" id="CHEBI:43474"/>
        <dbReference type="ChEBI" id="CHEBI:57720"/>
        <dbReference type="EC" id="2.4.2.1"/>
    </reaction>
    <physiologicalReaction direction="left-to-right" evidence="14">
        <dbReference type="Rhea" id="RHEA:27643"/>
    </physiologicalReaction>
</comment>
<proteinExistence type="inferred from homology"/>
<comment type="cofactor">
    <cofactor evidence="2">
        <name>Zn(2+)</name>
        <dbReference type="ChEBI" id="CHEBI:29105"/>
    </cofactor>
</comment>
<evidence type="ECO:0000256" key="12">
    <source>
        <dbReference type="ARBA" id="ARBA00023008"/>
    </source>
</evidence>
<evidence type="ECO:0000256" key="9">
    <source>
        <dbReference type="ARBA" id="ARBA00022801"/>
    </source>
</evidence>